<comment type="caution">
    <text evidence="1">The sequence shown here is derived from an EMBL/GenBank/DDBJ whole genome shotgun (WGS) entry which is preliminary data.</text>
</comment>
<evidence type="ECO:0000313" key="2">
    <source>
        <dbReference type="Proteomes" id="UP000821865"/>
    </source>
</evidence>
<protein>
    <submittedName>
        <fullName evidence="1">Uncharacterized protein</fullName>
    </submittedName>
</protein>
<reference evidence="1" key="1">
    <citation type="submission" date="2020-05" db="EMBL/GenBank/DDBJ databases">
        <title>Large-scale comparative analyses of tick genomes elucidate their genetic diversity and vector capacities.</title>
        <authorList>
            <person name="Jia N."/>
            <person name="Wang J."/>
            <person name="Shi W."/>
            <person name="Du L."/>
            <person name="Sun Y."/>
            <person name="Zhan W."/>
            <person name="Jiang J."/>
            <person name="Wang Q."/>
            <person name="Zhang B."/>
            <person name="Ji P."/>
            <person name="Sakyi L.B."/>
            <person name="Cui X."/>
            <person name="Yuan T."/>
            <person name="Jiang B."/>
            <person name="Yang W."/>
            <person name="Lam T.T.-Y."/>
            <person name="Chang Q."/>
            <person name="Ding S."/>
            <person name="Wang X."/>
            <person name="Zhu J."/>
            <person name="Ruan X."/>
            <person name="Zhao L."/>
            <person name="Wei J."/>
            <person name="Que T."/>
            <person name="Du C."/>
            <person name="Cheng J."/>
            <person name="Dai P."/>
            <person name="Han X."/>
            <person name="Huang E."/>
            <person name="Gao Y."/>
            <person name="Liu J."/>
            <person name="Shao H."/>
            <person name="Ye R."/>
            <person name="Li L."/>
            <person name="Wei W."/>
            <person name="Wang X."/>
            <person name="Wang C."/>
            <person name="Yang T."/>
            <person name="Huo Q."/>
            <person name="Li W."/>
            <person name="Guo W."/>
            <person name="Chen H."/>
            <person name="Zhou L."/>
            <person name="Ni X."/>
            <person name="Tian J."/>
            <person name="Zhou Y."/>
            <person name="Sheng Y."/>
            <person name="Liu T."/>
            <person name="Pan Y."/>
            <person name="Xia L."/>
            <person name="Li J."/>
            <person name="Zhao F."/>
            <person name="Cao W."/>
        </authorList>
    </citation>
    <scope>NUCLEOTIDE SEQUENCE</scope>
    <source>
        <strain evidence="1">Dsil-2018</strain>
    </source>
</reference>
<dbReference type="EMBL" id="CM023470">
    <property type="protein sequence ID" value="KAH7981490.1"/>
    <property type="molecule type" value="Genomic_DNA"/>
</dbReference>
<accession>A0ACB8E4D7</accession>
<dbReference type="Proteomes" id="UP000821865">
    <property type="component" value="Chromosome 1"/>
</dbReference>
<organism evidence="1 2">
    <name type="scientific">Dermacentor silvarum</name>
    <name type="common">Tick</name>
    <dbReference type="NCBI Taxonomy" id="543639"/>
    <lineage>
        <taxon>Eukaryota</taxon>
        <taxon>Metazoa</taxon>
        <taxon>Ecdysozoa</taxon>
        <taxon>Arthropoda</taxon>
        <taxon>Chelicerata</taxon>
        <taxon>Arachnida</taxon>
        <taxon>Acari</taxon>
        <taxon>Parasitiformes</taxon>
        <taxon>Ixodida</taxon>
        <taxon>Ixodoidea</taxon>
        <taxon>Ixodidae</taxon>
        <taxon>Rhipicephalinae</taxon>
        <taxon>Dermacentor</taxon>
    </lineage>
</organism>
<evidence type="ECO:0000313" key="1">
    <source>
        <dbReference type="EMBL" id="KAH7981490.1"/>
    </source>
</evidence>
<proteinExistence type="predicted"/>
<gene>
    <name evidence="1" type="ORF">HPB49_024690</name>
</gene>
<keyword evidence="2" id="KW-1185">Reference proteome</keyword>
<name>A0ACB8E4D7_DERSI</name>
<sequence>MARAVTFTLLVALAALAVANSQRRPFNFKFTPPPPRHSFSVEASGGGQNHRNFNVGGTVRGEYDVYRGKGGTRVVVSGSVSHGATRVDGKTYKGRPQGQVGIGLEVPIGKGR</sequence>